<dbReference type="Pfam" id="PF08881">
    <property type="entry name" value="CVNH"/>
    <property type="match status" value="1"/>
</dbReference>
<dbReference type="KEGG" id="act:ACLA_006570"/>
<feature type="compositionally biased region" description="Polar residues" evidence="1">
    <location>
        <begin position="1"/>
        <end position="13"/>
    </location>
</feature>
<feature type="domain" description="Cyanovirin-N" evidence="2">
    <location>
        <begin position="244"/>
        <end position="344"/>
    </location>
</feature>
<reference evidence="3 4" key="1">
    <citation type="journal article" date="2008" name="PLoS Genet.">
        <title>Genomic islands in the pathogenic filamentous fungus Aspergillus fumigatus.</title>
        <authorList>
            <person name="Fedorova N.D."/>
            <person name="Khaldi N."/>
            <person name="Joardar V.S."/>
            <person name="Maiti R."/>
            <person name="Amedeo P."/>
            <person name="Anderson M.J."/>
            <person name="Crabtree J."/>
            <person name="Silva J.C."/>
            <person name="Badger J.H."/>
            <person name="Albarraq A."/>
            <person name="Angiuoli S."/>
            <person name="Bussey H."/>
            <person name="Bowyer P."/>
            <person name="Cotty P.J."/>
            <person name="Dyer P.S."/>
            <person name="Egan A."/>
            <person name="Galens K."/>
            <person name="Fraser-Liggett C.M."/>
            <person name="Haas B.J."/>
            <person name="Inman J.M."/>
            <person name="Kent R."/>
            <person name="Lemieux S."/>
            <person name="Malavazi I."/>
            <person name="Orvis J."/>
            <person name="Roemer T."/>
            <person name="Ronning C.M."/>
            <person name="Sundaram J.P."/>
            <person name="Sutton G."/>
            <person name="Turner G."/>
            <person name="Venter J.C."/>
            <person name="White O.R."/>
            <person name="Whitty B.R."/>
            <person name="Youngman P."/>
            <person name="Wolfe K.H."/>
            <person name="Goldman G.H."/>
            <person name="Wortman J.R."/>
            <person name="Jiang B."/>
            <person name="Denning D.W."/>
            <person name="Nierman W.C."/>
        </authorList>
    </citation>
    <scope>NUCLEOTIDE SEQUENCE [LARGE SCALE GENOMIC DNA]</scope>
    <source>
        <strain evidence="4">ATCC 1007 / CBS 513.65 / DSM 816 / NCTC 3887 / NRRL 1</strain>
    </source>
</reference>
<feature type="region of interest" description="Disordered" evidence="1">
    <location>
        <begin position="1"/>
        <end position="154"/>
    </location>
</feature>
<feature type="compositionally biased region" description="Polar residues" evidence="1">
    <location>
        <begin position="127"/>
        <end position="137"/>
    </location>
</feature>
<gene>
    <name evidence="3" type="ORF">ACLA_006570</name>
</gene>
<feature type="compositionally biased region" description="Polar residues" evidence="1">
    <location>
        <begin position="235"/>
        <end position="244"/>
    </location>
</feature>
<dbReference type="STRING" id="344612.A1CDH3"/>
<proteinExistence type="predicted"/>
<dbReference type="PANTHER" id="PTHR37014">
    <property type="entry name" value="EXPRESSION LETHALITY PROTEIN HEL10, PUTATIVE (AFU_ORTHOLOGUE AFUA_1G06580)-RELATED"/>
    <property type="match status" value="1"/>
</dbReference>
<feature type="compositionally biased region" description="Gly residues" evidence="1">
    <location>
        <begin position="23"/>
        <end position="32"/>
    </location>
</feature>
<evidence type="ECO:0000313" key="4">
    <source>
        <dbReference type="Proteomes" id="UP000006701"/>
    </source>
</evidence>
<feature type="compositionally biased region" description="Basic and acidic residues" evidence="1">
    <location>
        <begin position="198"/>
        <end position="207"/>
    </location>
</feature>
<dbReference type="SUPFAM" id="SSF51322">
    <property type="entry name" value="Cyanovirin-N"/>
    <property type="match status" value="1"/>
</dbReference>
<dbReference type="eggNOG" id="ENOG502S756">
    <property type="taxonomic scope" value="Eukaryota"/>
</dbReference>
<dbReference type="GeneID" id="4705648"/>
<evidence type="ECO:0000256" key="1">
    <source>
        <dbReference type="SAM" id="MobiDB-lite"/>
    </source>
</evidence>
<accession>A1CDH3</accession>
<feature type="compositionally biased region" description="Low complexity" evidence="1">
    <location>
        <begin position="110"/>
        <end position="122"/>
    </location>
</feature>
<evidence type="ECO:0000259" key="2">
    <source>
        <dbReference type="SMART" id="SM01111"/>
    </source>
</evidence>
<organism evidence="3 4">
    <name type="scientific">Aspergillus clavatus (strain ATCC 1007 / CBS 513.65 / DSM 816 / NCTC 3887 / NRRL 1 / QM 1276 / 107)</name>
    <dbReference type="NCBI Taxonomy" id="344612"/>
    <lineage>
        <taxon>Eukaryota</taxon>
        <taxon>Fungi</taxon>
        <taxon>Dikarya</taxon>
        <taxon>Ascomycota</taxon>
        <taxon>Pezizomycotina</taxon>
        <taxon>Eurotiomycetes</taxon>
        <taxon>Eurotiomycetidae</taxon>
        <taxon>Eurotiales</taxon>
        <taxon>Aspergillaceae</taxon>
        <taxon>Aspergillus</taxon>
        <taxon>Aspergillus subgen. Fumigati</taxon>
    </lineage>
</organism>
<dbReference type="Proteomes" id="UP000006701">
    <property type="component" value="Unassembled WGS sequence"/>
</dbReference>
<dbReference type="HOGENOM" id="CLU_704054_0_0_1"/>
<protein>
    <submittedName>
        <fullName evidence="3">Glutamine-serine-proline rich protein, putative</fullName>
    </submittedName>
</protein>
<keyword evidence="4" id="KW-1185">Reference proteome</keyword>
<dbReference type="AlphaFoldDB" id="A1CDH3"/>
<dbReference type="EMBL" id="DS027051">
    <property type="protein sequence ID" value="EAW11900.1"/>
    <property type="molecule type" value="Genomic_DNA"/>
</dbReference>
<evidence type="ECO:0000313" key="3">
    <source>
        <dbReference type="EMBL" id="EAW11900.1"/>
    </source>
</evidence>
<dbReference type="InterPro" id="IPR011058">
    <property type="entry name" value="Cyanovirin-N"/>
</dbReference>
<feature type="region of interest" description="Disordered" evidence="1">
    <location>
        <begin position="191"/>
        <end position="244"/>
    </location>
</feature>
<dbReference type="OMA" id="DQIWPGQ"/>
<dbReference type="InterPro" id="IPR036673">
    <property type="entry name" value="Cyanovirin-N_sf"/>
</dbReference>
<dbReference type="Gene3D" id="2.30.60.10">
    <property type="entry name" value="Cyanovirin-N"/>
    <property type="match status" value="1"/>
</dbReference>
<name>A1CDH3_ASPCL</name>
<dbReference type="VEuPathDB" id="FungiDB:ACLA_006570"/>
<feature type="compositionally biased region" description="Polar residues" evidence="1">
    <location>
        <begin position="55"/>
        <end position="103"/>
    </location>
</feature>
<dbReference type="SMART" id="SM01111">
    <property type="entry name" value="CVNH"/>
    <property type="match status" value="1"/>
</dbReference>
<dbReference type="PANTHER" id="PTHR37014:SF8">
    <property type="entry name" value="RICH PROTEIN, PUTATIVE (AFU_ORTHOLOGUE AFUA_7G04870)-RELATED"/>
    <property type="match status" value="1"/>
</dbReference>
<dbReference type="OrthoDB" id="2441380at2759"/>
<sequence>MAAQEYYNSNYTGGNKPESPYEGGYGGNGGNNGNRPWIPSSSNPTPGPDRPYSQPGDNNNYTYGSQPPQSSSYDRPHYPQQSWGGNAPGFTSQSRPQQSNNEYGYSERPPYSQNQYDSNQSQPPYPTNDTYPQQSLGQAPYPQGQQDERGLLGALGGGAAGAYAGHQAGHGILGTIGGALSGSVAEDAIKKHRKEKKEKKDKEDKHEHKWGHHHRPSSSSSSSSDDDRDHHKQRYSAQGNLRGNFSASSNEINLEHNYELVAKCRAVSGQHHRSVLPLNSVLSNRNGSFVWARGGNFSASARHVHLADGGRVLEAELADGRGGWKRAWVRLDERITNQNGHLKFLE</sequence>
<dbReference type="RefSeq" id="XP_001273326.1">
    <property type="nucleotide sequence ID" value="XM_001273325.1"/>
</dbReference>